<sequence length="199" mass="22808">MLYCLGKGQELLSALGVNLECHASGRAFNTRKKEHLRNVKNAAKGSRIANHVWANSHAIDFDNASIIDKGGFRTRKILEAWHSKLKTVDIKWHRNDRRDRSIKSMFNHTSIIAAEEIMVIPFHMKNLFVIPTSSCTSIKVVLKSVYLLADNVSEGLKFHQLFTQASPFLEKLHSKKPRNSQKQFVTNRHRKTQPCDYLV</sequence>
<keyword evidence="2" id="KW-1185">Reference proteome</keyword>
<dbReference type="EMBL" id="RCHS01003938">
    <property type="protein sequence ID" value="RMX38843.1"/>
    <property type="molecule type" value="Genomic_DNA"/>
</dbReference>
<dbReference type="Proteomes" id="UP000275408">
    <property type="component" value="Unassembled WGS sequence"/>
</dbReference>
<evidence type="ECO:0000313" key="1">
    <source>
        <dbReference type="EMBL" id="RMX38843.1"/>
    </source>
</evidence>
<protein>
    <submittedName>
        <fullName evidence="1">Uncharacterized protein</fullName>
    </submittedName>
</protein>
<name>A0A3M6TBU4_POCDA</name>
<evidence type="ECO:0000313" key="2">
    <source>
        <dbReference type="Proteomes" id="UP000275408"/>
    </source>
</evidence>
<reference evidence="1 2" key="1">
    <citation type="journal article" date="2018" name="Sci. Rep.">
        <title>Comparative analysis of the Pocillopora damicornis genome highlights role of immune system in coral evolution.</title>
        <authorList>
            <person name="Cunning R."/>
            <person name="Bay R.A."/>
            <person name="Gillette P."/>
            <person name="Baker A.C."/>
            <person name="Traylor-Knowles N."/>
        </authorList>
    </citation>
    <scope>NUCLEOTIDE SEQUENCE [LARGE SCALE GENOMIC DNA]</scope>
    <source>
        <strain evidence="1">RSMAS</strain>
        <tissue evidence="1">Whole animal</tissue>
    </source>
</reference>
<proteinExistence type="predicted"/>
<gene>
    <name evidence="1" type="ORF">pdam_00013954</name>
</gene>
<organism evidence="1 2">
    <name type="scientific">Pocillopora damicornis</name>
    <name type="common">Cauliflower coral</name>
    <name type="synonym">Millepora damicornis</name>
    <dbReference type="NCBI Taxonomy" id="46731"/>
    <lineage>
        <taxon>Eukaryota</taxon>
        <taxon>Metazoa</taxon>
        <taxon>Cnidaria</taxon>
        <taxon>Anthozoa</taxon>
        <taxon>Hexacorallia</taxon>
        <taxon>Scleractinia</taxon>
        <taxon>Astrocoeniina</taxon>
        <taxon>Pocilloporidae</taxon>
        <taxon>Pocillopora</taxon>
    </lineage>
</organism>
<accession>A0A3M6TBU4</accession>
<comment type="caution">
    <text evidence="1">The sequence shown here is derived from an EMBL/GenBank/DDBJ whole genome shotgun (WGS) entry which is preliminary data.</text>
</comment>
<dbReference type="AlphaFoldDB" id="A0A3M6TBU4"/>